<dbReference type="PROSITE" id="PS00455">
    <property type="entry name" value="AMP_BINDING"/>
    <property type="match status" value="1"/>
</dbReference>
<dbReference type="Pfam" id="PF00501">
    <property type="entry name" value="AMP-binding"/>
    <property type="match status" value="1"/>
</dbReference>
<dbReference type="Gene3D" id="3.40.50.12780">
    <property type="entry name" value="N-terminal domain of ligase-like"/>
    <property type="match status" value="1"/>
</dbReference>
<dbReference type="PANTHER" id="PTHR43767:SF1">
    <property type="entry name" value="NONRIBOSOMAL PEPTIDE SYNTHASE PES1 (EUROFUNG)-RELATED"/>
    <property type="match status" value="1"/>
</dbReference>
<organism evidence="3 4">
    <name type="scientific">Iodidimonas nitroreducens</name>
    <dbReference type="NCBI Taxonomy" id="1236968"/>
    <lineage>
        <taxon>Bacteria</taxon>
        <taxon>Pseudomonadati</taxon>
        <taxon>Pseudomonadota</taxon>
        <taxon>Alphaproteobacteria</taxon>
        <taxon>Iodidimonadales</taxon>
        <taxon>Iodidimonadaceae</taxon>
        <taxon>Iodidimonas</taxon>
    </lineage>
</organism>
<accession>A0A5A7NAA9</accession>
<keyword evidence="3" id="KW-0436">Ligase</keyword>
<dbReference type="InterPro" id="IPR042099">
    <property type="entry name" value="ANL_N_sf"/>
</dbReference>
<feature type="domain" description="AMP-binding enzyme C-terminal" evidence="2">
    <location>
        <begin position="441"/>
        <end position="516"/>
    </location>
</feature>
<dbReference type="Gene3D" id="3.30.300.30">
    <property type="match status" value="1"/>
</dbReference>
<reference evidence="3 4" key="1">
    <citation type="submission" date="2019-09" db="EMBL/GenBank/DDBJ databases">
        <title>NBRP : Genome information of microbial organism related human and environment.</title>
        <authorList>
            <person name="Hattori M."/>
            <person name="Oshima K."/>
            <person name="Inaba H."/>
            <person name="Suda W."/>
            <person name="Sakamoto M."/>
            <person name="Iino T."/>
            <person name="Kitahara M."/>
            <person name="Oshida Y."/>
            <person name="Iida T."/>
            <person name="Kudo T."/>
            <person name="Itoh T."/>
            <person name="Ohkuma M."/>
        </authorList>
    </citation>
    <scope>NUCLEOTIDE SEQUENCE [LARGE SCALE GENOMIC DNA]</scope>
    <source>
        <strain evidence="3 4">Q-1</strain>
    </source>
</reference>
<dbReference type="InterPro" id="IPR017529">
    <property type="entry name" value="AcylCoA_ligase_PEP_1"/>
</dbReference>
<sequence length="535" mass="58297">MNVNRYLHDLVLNKTGESASAMALGSGSAMLSYADVQHEISRMAAGLHALGVQRFDRVVVYLDKRIETITAFWGISRLGGIFVPANPVLKPPQIEHIIADSTARVLISSRSRIAALGDVLARSSLDFVISIDGFADHDDGNEAGKTAPRFLALDDLLASGRGLPAGPACDQDVAAIFYTSGSTGRPKGVVLSHRNLVAGAESVAQYLGNHQGDRILSLLPLSFDAGFSQLTTAFHAGAAVYLHNYLMARDVPALCARHSITGLTCVPPLWMQLLAANWTDEACSSLRYFANTGGRMPHDVLKQLRALFPQATPYLMYGLTEAFRSTYLDPLEVDKRPDSIGKAIPNAEILVVKGDGSLAKPGEEGELVHRGPLVALGYWNDSERTAQRFRPVPGQPEQIRVPELAVWSGDMVRMDEEGYLYFIGRTDEMIKTSGYRVSPTEVEEALFESGLVREVAAFGIPHEQLGQAIIAMIVPRDEADFALDDLVAFCRSLMPAYMVPQRFELNSALPRSPNGKIDRKALHARLLELSNQVTS</sequence>
<dbReference type="NCBIfam" id="TIGR03098">
    <property type="entry name" value="ligase_PEP_1"/>
    <property type="match status" value="1"/>
</dbReference>
<dbReference type="AlphaFoldDB" id="A0A5A7NAA9"/>
<keyword evidence="4" id="KW-1185">Reference proteome</keyword>
<dbReference type="InterPro" id="IPR000873">
    <property type="entry name" value="AMP-dep_synth/lig_dom"/>
</dbReference>
<dbReference type="Proteomes" id="UP000324996">
    <property type="component" value="Unassembled WGS sequence"/>
</dbReference>
<gene>
    <name evidence="3" type="ORF">JCM17846_25390</name>
</gene>
<feature type="domain" description="AMP-dependent synthetase/ligase" evidence="1">
    <location>
        <begin position="23"/>
        <end position="379"/>
    </location>
</feature>
<evidence type="ECO:0000259" key="1">
    <source>
        <dbReference type="Pfam" id="PF00501"/>
    </source>
</evidence>
<protein>
    <submittedName>
        <fullName evidence="3">Acyl-CoA ligase (AMP-forming), exosortase A system-associated</fullName>
    </submittedName>
</protein>
<dbReference type="Pfam" id="PF13193">
    <property type="entry name" value="AMP-binding_C"/>
    <property type="match status" value="1"/>
</dbReference>
<dbReference type="PANTHER" id="PTHR43767">
    <property type="entry name" value="LONG-CHAIN-FATTY-ACID--COA LIGASE"/>
    <property type="match status" value="1"/>
</dbReference>
<comment type="caution">
    <text evidence="3">The sequence shown here is derived from an EMBL/GenBank/DDBJ whole genome shotgun (WGS) entry which is preliminary data.</text>
</comment>
<proteinExistence type="predicted"/>
<evidence type="ECO:0000313" key="3">
    <source>
        <dbReference type="EMBL" id="GER04857.1"/>
    </source>
</evidence>
<evidence type="ECO:0000313" key="4">
    <source>
        <dbReference type="Proteomes" id="UP000324996"/>
    </source>
</evidence>
<dbReference type="EMBL" id="BKCN01000014">
    <property type="protein sequence ID" value="GER04857.1"/>
    <property type="molecule type" value="Genomic_DNA"/>
</dbReference>
<dbReference type="InterPro" id="IPR025110">
    <property type="entry name" value="AMP-bd_C"/>
</dbReference>
<dbReference type="InterPro" id="IPR050237">
    <property type="entry name" value="ATP-dep_AMP-bd_enzyme"/>
</dbReference>
<dbReference type="RefSeq" id="WP_052370639.1">
    <property type="nucleotide sequence ID" value="NZ_BKCN01000014.1"/>
</dbReference>
<dbReference type="InterPro" id="IPR045851">
    <property type="entry name" value="AMP-bd_C_sf"/>
</dbReference>
<dbReference type="GO" id="GO:0016878">
    <property type="term" value="F:acid-thiol ligase activity"/>
    <property type="evidence" value="ECO:0007669"/>
    <property type="project" value="UniProtKB-ARBA"/>
</dbReference>
<evidence type="ECO:0000259" key="2">
    <source>
        <dbReference type="Pfam" id="PF13193"/>
    </source>
</evidence>
<dbReference type="InterPro" id="IPR020845">
    <property type="entry name" value="AMP-binding_CS"/>
</dbReference>
<dbReference type="SUPFAM" id="SSF56801">
    <property type="entry name" value="Acetyl-CoA synthetase-like"/>
    <property type="match status" value="1"/>
</dbReference>
<name>A0A5A7NAA9_9PROT</name>